<sequence>MYDGQTCRFGFRYPTFSTKEVVSTNVQRVIDSAHFFSQGFFGRGAENVTFLTTDNFTDPVSWLVPWESCPKLSYVEPYEAAQKWATEYIPPIMERLNGLIPGVGFSLNATRGALHGCPYDLAARGKSPWCGVFTARELRGLEYELDLFLDGYSGHASKGDPGPLVGAFYIKKLIER</sequence>
<dbReference type="PANTHER" id="PTHR20963:SF42">
    <property type="entry name" value="PHOSPHOGLYCERATE MUTASE-LIKE PROTEIN"/>
    <property type="match status" value="1"/>
</dbReference>
<dbReference type="SUPFAM" id="SSF53254">
    <property type="entry name" value="Phosphoglycerate mutase-like"/>
    <property type="match status" value="1"/>
</dbReference>
<dbReference type="EMBL" id="JAGFBS010000002">
    <property type="protein sequence ID" value="KAG6380605.1"/>
    <property type="molecule type" value="Genomic_DNA"/>
</dbReference>
<accession>A0A8I2YXN3</accession>
<dbReference type="InterPro" id="IPR000560">
    <property type="entry name" value="His_Pase_clade-2"/>
</dbReference>
<evidence type="ECO:0000256" key="1">
    <source>
        <dbReference type="ARBA" id="ARBA00022801"/>
    </source>
</evidence>
<organism evidence="2 3">
    <name type="scientific">Boletus reticuloceps</name>
    <dbReference type="NCBI Taxonomy" id="495285"/>
    <lineage>
        <taxon>Eukaryota</taxon>
        <taxon>Fungi</taxon>
        <taxon>Dikarya</taxon>
        <taxon>Basidiomycota</taxon>
        <taxon>Agaricomycotina</taxon>
        <taxon>Agaricomycetes</taxon>
        <taxon>Agaricomycetidae</taxon>
        <taxon>Boletales</taxon>
        <taxon>Boletineae</taxon>
        <taxon>Boletaceae</taxon>
        <taxon>Boletoideae</taxon>
        <taxon>Boletus</taxon>
    </lineage>
</organism>
<keyword evidence="1" id="KW-0378">Hydrolase</keyword>
<proteinExistence type="predicted"/>
<name>A0A8I2YXN3_9AGAM</name>
<dbReference type="PANTHER" id="PTHR20963">
    <property type="entry name" value="MULTIPLE INOSITOL POLYPHOSPHATE PHOSPHATASE-RELATED"/>
    <property type="match status" value="1"/>
</dbReference>
<dbReference type="Proteomes" id="UP000683000">
    <property type="component" value="Unassembled WGS sequence"/>
</dbReference>
<protein>
    <submittedName>
        <fullName evidence="2">Histidine phosphatase superfamily</fullName>
    </submittedName>
</protein>
<reference evidence="2" key="1">
    <citation type="submission" date="2021-03" db="EMBL/GenBank/DDBJ databases">
        <title>Evolutionary innovations through gain and loss of genes in the ectomycorrhizal Boletales.</title>
        <authorList>
            <person name="Wu G."/>
            <person name="Miyauchi S."/>
            <person name="Morin E."/>
            <person name="Yang Z.-L."/>
            <person name="Xu J."/>
            <person name="Martin F.M."/>
        </authorList>
    </citation>
    <scope>NUCLEOTIDE SEQUENCE</scope>
    <source>
        <strain evidence="2">BR01</strain>
    </source>
</reference>
<evidence type="ECO:0000313" key="3">
    <source>
        <dbReference type="Proteomes" id="UP000683000"/>
    </source>
</evidence>
<comment type="caution">
    <text evidence="2">The sequence shown here is derived from an EMBL/GenBank/DDBJ whole genome shotgun (WGS) entry which is preliminary data.</text>
</comment>
<gene>
    <name evidence="2" type="ORF">JVT61DRAFT_4969</name>
</gene>
<keyword evidence="3" id="KW-1185">Reference proteome</keyword>
<dbReference type="GO" id="GO:0003993">
    <property type="term" value="F:acid phosphatase activity"/>
    <property type="evidence" value="ECO:0007669"/>
    <property type="project" value="TreeGrafter"/>
</dbReference>
<dbReference type="Pfam" id="PF00328">
    <property type="entry name" value="His_Phos_2"/>
    <property type="match status" value="1"/>
</dbReference>
<dbReference type="AlphaFoldDB" id="A0A8I2YXN3"/>
<evidence type="ECO:0000313" key="2">
    <source>
        <dbReference type="EMBL" id="KAG6380605.1"/>
    </source>
</evidence>
<dbReference type="Gene3D" id="3.40.50.1240">
    <property type="entry name" value="Phosphoglycerate mutase-like"/>
    <property type="match status" value="1"/>
</dbReference>
<dbReference type="OrthoDB" id="6509975at2759"/>
<dbReference type="InterPro" id="IPR029033">
    <property type="entry name" value="His_PPase_superfam"/>
</dbReference>